<feature type="domain" description="Core-binding (CB)" evidence="6">
    <location>
        <begin position="16"/>
        <end position="103"/>
    </location>
</feature>
<dbReference type="Gene3D" id="1.10.443.10">
    <property type="entry name" value="Intergrase catalytic core"/>
    <property type="match status" value="1"/>
</dbReference>
<comment type="similarity">
    <text evidence="1">Belongs to the 'phage' integrase family.</text>
</comment>
<dbReference type="PROSITE" id="PS51898">
    <property type="entry name" value="TYR_RECOMBINASE"/>
    <property type="match status" value="1"/>
</dbReference>
<keyword evidence="8" id="KW-1185">Reference proteome</keyword>
<evidence type="ECO:0000259" key="6">
    <source>
        <dbReference type="PROSITE" id="PS51900"/>
    </source>
</evidence>
<evidence type="ECO:0000313" key="8">
    <source>
        <dbReference type="Proteomes" id="UP001501598"/>
    </source>
</evidence>
<accession>A0ABP8S5B6</accession>
<dbReference type="PROSITE" id="PS51900">
    <property type="entry name" value="CB"/>
    <property type="match status" value="1"/>
</dbReference>
<dbReference type="InterPro" id="IPR011010">
    <property type="entry name" value="DNA_brk_join_enz"/>
</dbReference>
<dbReference type="PANTHER" id="PTHR30349">
    <property type="entry name" value="PHAGE INTEGRASE-RELATED"/>
    <property type="match status" value="1"/>
</dbReference>
<keyword evidence="3" id="KW-0233">DNA recombination</keyword>
<dbReference type="PANTHER" id="PTHR30349:SF41">
    <property type="entry name" value="INTEGRASE_RECOMBINASE PROTEIN MJ0367-RELATED"/>
    <property type="match status" value="1"/>
</dbReference>
<dbReference type="EMBL" id="BAABGT010000127">
    <property type="protein sequence ID" value="GAA4561147.1"/>
    <property type="molecule type" value="Genomic_DNA"/>
</dbReference>
<dbReference type="InterPro" id="IPR044068">
    <property type="entry name" value="CB"/>
</dbReference>
<evidence type="ECO:0000259" key="5">
    <source>
        <dbReference type="PROSITE" id="PS51898"/>
    </source>
</evidence>
<dbReference type="Proteomes" id="UP001501598">
    <property type="component" value="Unassembled WGS sequence"/>
</dbReference>
<evidence type="ECO:0008006" key="9">
    <source>
        <dbReference type="Google" id="ProtNLM"/>
    </source>
</evidence>
<sequence>MSLAAVRSLRERRVPATEEELADFECDVLAEFVLARHAAGLVDSSIRGDLSHLAQVRDWFGRPLWELEPRDADRYFGSVLREVSGSTRAGRAQALVTYFEYLVLRHGVELHELTGRLVECPVDEMNRPRMAVAAKVRIPPTPAEIEQLFTGWREELASCRKFAPRARNYAVARLLADVGLRINEARMLDVADVRWELGRFGKLDVRHGKGARRSGPRQRLVPLINGADEVLAWFVEDIWGRFDCDYSLPGAPLFPSERRGEGGPGTRLTADTVRTALQGAVVRHLPGWAGRLTPHVLRHFCASQLYDGGVDIIAIQELLGHSWISTTMRYVHARSTRVEDAVASGHKRAAQRWEGLVR</sequence>
<dbReference type="Pfam" id="PF00589">
    <property type="entry name" value="Phage_integrase"/>
    <property type="match status" value="1"/>
</dbReference>
<dbReference type="CDD" id="cd00397">
    <property type="entry name" value="DNA_BRE_C"/>
    <property type="match status" value="1"/>
</dbReference>
<gene>
    <name evidence="7" type="ORF">GCM10023175_72520</name>
</gene>
<dbReference type="InterPro" id="IPR013762">
    <property type="entry name" value="Integrase-like_cat_sf"/>
</dbReference>
<keyword evidence="2 4" id="KW-0238">DNA-binding</keyword>
<proteinExistence type="inferred from homology"/>
<organism evidence="7 8">
    <name type="scientific">Pseudonocardia xishanensis</name>
    <dbReference type="NCBI Taxonomy" id="630995"/>
    <lineage>
        <taxon>Bacteria</taxon>
        <taxon>Bacillati</taxon>
        <taxon>Actinomycetota</taxon>
        <taxon>Actinomycetes</taxon>
        <taxon>Pseudonocardiales</taxon>
        <taxon>Pseudonocardiaceae</taxon>
        <taxon>Pseudonocardia</taxon>
    </lineage>
</organism>
<comment type="caution">
    <text evidence="7">The sequence shown here is derived from an EMBL/GenBank/DDBJ whole genome shotgun (WGS) entry which is preliminary data.</text>
</comment>
<name>A0ABP8S5B6_9PSEU</name>
<dbReference type="InterPro" id="IPR050090">
    <property type="entry name" value="Tyrosine_recombinase_XerCD"/>
</dbReference>
<dbReference type="InterPro" id="IPR002104">
    <property type="entry name" value="Integrase_catalytic"/>
</dbReference>
<evidence type="ECO:0000313" key="7">
    <source>
        <dbReference type="EMBL" id="GAA4561147.1"/>
    </source>
</evidence>
<evidence type="ECO:0000256" key="1">
    <source>
        <dbReference type="ARBA" id="ARBA00008857"/>
    </source>
</evidence>
<evidence type="ECO:0000256" key="2">
    <source>
        <dbReference type="ARBA" id="ARBA00023125"/>
    </source>
</evidence>
<dbReference type="RefSeq" id="WP_345428956.1">
    <property type="nucleotide sequence ID" value="NZ_BAABGT010000127.1"/>
</dbReference>
<evidence type="ECO:0000256" key="4">
    <source>
        <dbReference type="PROSITE-ProRule" id="PRU01248"/>
    </source>
</evidence>
<protein>
    <recommendedName>
        <fullName evidence="9">Site-specific recombinase XerD</fullName>
    </recommendedName>
</protein>
<feature type="domain" description="Tyr recombinase" evidence="5">
    <location>
        <begin position="135"/>
        <end position="343"/>
    </location>
</feature>
<dbReference type="SUPFAM" id="SSF56349">
    <property type="entry name" value="DNA breaking-rejoining enzymes"/>
    <property type="match status" value="1"/>
</dbReference>
<evidence type="ECO:0000256" key="3">
    <source>
        <dbReference type="ARBA" id="ARBA00023172"/>
    </source>
</evidence>
<reference evidence="8" key="1">
    <citation type="journal article" date="2019" name="Int. J. Syst. Evol. Microbiol.">
        <title>The Global Catalogue of Microorganisms (GCM) 10K type strain sequencing project: providing services to taxonomists for standard genome sequencing and annotation.</title>
        <authorList>
            <consortium name="The Broad Institute Genomics Platform"/>
            <consortium name="The Broad Institute Genome Sequencing Center for Infectious Disease"/>
            <person name="Wu L."/>
            <person name="Ma J."/>
        </authorList>
    </citation>
    <scope>NUCLEOTIDE SEQUENCE [LARGE SCALE GENOMIC DNA]</scope>
    <source>
        <strain evidence="8">JCM 17906</strain>
    </source>
</reference>